<organism evidence="11 12">
    <name type="scientific">Blomia tropicalis</name>
    <name type="common">Mite</name>
    <dbReference type="NCBI Taxonomy" id="40697"/>
    <lineage>
        <taxon>Eukaryota</taxon>
        <taxon>Metazoa</taxon>
        <taxon>Ecdysozoa</taxon>
        <taxon>Arthropoda</taxon>
        <taxon>Chelicerata</taxon>
        <taxon>Arachnida</taxon>
        <taxon>Acari</taxon>
        <taxon>Acariformes</taxon>
        <taxon>Sarcoptiformes</taxon>
        <taxon>Astigmata</taxon>
        <taxon>Glycyphagoidea</taxon>
        <taxon>Echimyopodidae</taxon>
        <taxon>Blomia</taxon>
    </lineage>
</organism>
<evidence type="ECO:0000259" key="10">
    <source>
        <dbReference type="Pfam" id="PF00501"/>
    </source>
</evidence>
<keyword evidence="4" id="KW-0443">Lipid metabolism</keyword>
<keyword evidence="4" id="KW-0276">Fatty acid metabolism</keyword>
<dbReference type="InterPro" id="IPR020845">
    <property type="entry name" value="AMP-binding_CS"/>
</dbReference>
<dbReference type="GO" id="GO:0005783">
    <property type="term" value="C:endoplasmic reticulum"/>
    <property type="evidence" value="ECO:0007669"/>
    <property type="project" value="TreeGrafter"/>
</dbReference>
<dbReference type="OrthoDB" id="1700726at2759"/>
<dbReference type="GO" id="GO:0090433">
    <property type="term" value="F:palmitoyl-CoA ligase activity"/>
    <property type="evidence" value="ECO:0007669"/>
    <property type="project" value="TreeGrafter"/>
</dbReference>
<dbReference type="PANTHER" id="PTHR43272:SF83">
    <property type="entry name" value="ACYL-COA SYNTHETASE LONG-CHAIN, ISOFORM J"/>
    <property type="match status" value="1"/>
</dbReference>
<dbReference type="GO" id="GO:0005886">
    <property type="term" value="C:plasma membrane"/>
    <property type="evidence" value="ECO:0007669"/>
    <property type="project" value="TreeGrafter"/>
</dbReference>
<evidence type="ECO:0000256" key="3">
    <source>
        <dbReference type="ARBA" id="ARBA00022741"/>
    </source>
</evidence>
<dbReference type="GO" id="GO:0030182">
    <property type="term" value="P:neuron differentiation"/>
    <property type="evidence" value="ECO:0007669"/>
    <property type="project" value="TreeGrafter"/>
</dbReference>
<evidence type="ECO:0000256" key="6">
    <source>
        <dbReference type="ARBA" id="ARBA00026121"/>
    </source>
</evidence>
<dbReference type="AlphaFoldDB" id="A0A9Q0M477"/>
<sequence>MTASSTPNTNTPPSSLVMNGNGQPVIMNGGSPVNGNNGMARTGNGYIGNGGESNGRLSNGTISSSEKTQSSPTVSASSSATAGINAGGHNSVPAVNQKSLKKRPADFFTLILKNVFIIILHLIVSLYTYTTLPIYWLIQRPWNVLDQCTYRRAAPMDSDERKATWVSSFPTKYNYVLDHVNTIDELISEIGNYFNLDRRALGYRRVLREHVIMGPDGKTPLRIDGRPVKKRELSDYIWISYEEMIKRKNLMARGFHLNGVQQRDRMVILCETCPEYLMVELALANAGAVQVNVFSTLGDSGIAHAIRETGSKFIFTSFELLHKIRSIIVEYELNVEKVFYITRRCEEISDDEQIECDRLIEKMGNVEFISLVDVECDGERRGHEVEHRCKPIDKDEVAFIMYTSGTTGVPKGVQATSYQYVQLLNAILPVLSQIMGIADRHMYVAYLPQAHIFEATCEFLALTLGAPLGFATPFTLTDSAPGLAKGTPSDLRLLKPTIMIAVPLVLERMRKEIFVKLESRSPISAPLFNYLMNYKIRWTGKGYKTPIVNKLLCTKIREQFGGRMQKMIIGGAPLSASLQALIKAAMNCTMVQGYGMTETLGACLCMDDLDLSYGRCGRPLRGIYARLDDWAEGGYRVADQPRPRGELVIGSKANSLNYLDKPEMNAELYEFDKELGVTWFKTGDIAEAYEDGTFKIIDRKKDLVKLANGEYFSLGKIESILKNCSYVDNICVFGNALANYLVALVVPNTNRFSRLAKTYRVPKSDANTDSRLIDLLLKSIRETGLKNGLKKAEIPTKIILVSDEWTPDNGMLTAALKLRRSVIKAKYETIIGDLFIDPAAETQ</sequence>
<evidence type="ECO:0000256" key="8">
    <source>
        <dbReference type="SAM" id="MobiDB-lite"/>
    </source>
</evidence>
<evidence type="ECO:0000313" key="11">
    <source>
        <dbReference type="EMBL" id="KAJ6218895.1"/>
    </source>
</evidence>
<dbReference type="PANTHER" id="PTHR43272">
    <property type="entry name" value="LONG-CHAIN-FATTY-ACID--COA LIGASE"/>
    <property type="match status" value="1"/>
</dbReference>
<dbReference type="EMBL" id="JAPWDV010000002">
    <property type="protein sequence ID" value="KAJ6218895.1"/>
    <property type="molecule type" value="Genomic_DNA"/>
</dbReference>
<feature type="region of interest" description="Disordered" evidence="8">
    <location>
        <begin position="1"/>
        <end position="95"/>
    </location>
</feature>
<comment type="catalytic activity">
    <reaction evidence="7">
        <text>a long-chain fatty acid + ATP + CoA = a long-chain fatty acyl-CoA + AMP + diphosphate</text>
        <dbReference type="Rhea" id="RHEA:15421"/>
        <dbReference type="ChEBI" id="CHEBI:30616"/>
        <dbReference type="ChEBI" id="CHEBI:33019"/>
        <dbReference type="ChEBI" id="CHEBI:57287"/>
        <dbReference type="ChEBI" id="CHEBI:57560"/>
        <dbReference type="ChEBI" id="CHEBI:83139"/>
        <dbReference type="ChEBI" id="CHEBI:456215"/>
        <dbReference type="EC" id="6.2.1.3"/>
    </reaction>
</comment>
<feature type="compositionally biased region" description="Low complexity" evidence="8">
    <location>
        <begin position="68"/>
        <end position="82"/>
    </location>
</feature>
<name>A0A9Q0M477_BLOTA</name>
<comment type="similarity">
    <text evidence="1">Belongs to the ATP-dependent AMP-binding enzyme family.</text>
</comment>
<evidence type="ECO:0000313" key="12">
    <source>
        <dbReference type="Proteomes" id="UP001142055"/>
    </source>
</evidence>
<dbReference type="SUPFAM" id="SSF56801">
    <property type="entry name" value="Acetyl-CoA synthetase-like"/>
    <property type="match status" value="1"/>
</dbReference>
<feature type="compositionally biased region" description="Low complexity" evidence="8">
    <location>
        <begin position="1"/>
        <end position="15"/>
    </location>
</feature>
<gene>
    <name evidence="11" type="ORF">RDWZM_004707</name>
</gene>
<feature type="compositionally biased region" description="Polar residues" evidence="8">
    <location>
        <begin position="55"/>
        <end position="67"/>
    </location>
</feature>
<keyword evidence="9" id="KW-0472">Membrane</keyword>
<evidence type="ECO:0000256" key="2">
    <source>
        <dbReference type="ARBA" id="ARBA00022598"/>
    </source>
</evidence>
<keyword evidence="3" id="KW-0547">Nucleotide-binding</keyword>
<reference evidence="11" key="1">
    <citation type="submission" date="2022-12" db="EMBL/GenBank/DDBJ databases">
        <title>Genome assemblies of Blomia tropicalis.</title>
        <authorList>
            <person name="Cui Y."/>
        </authorList>
    </citation>
    <scope>NUCLEOTIDE SEQUENCE</scope>
    <source>
        <tissue evidence="11">Adult mites</tissue>
    </source>
</reference>
<proteinExistence type="inferred from homology"/>
<evidence type="ECO:0000256" key="9">
    <source>
        <dbReference type="SAM" id="Phobius"/>
    </source>
</evidence>
<comment type="caution">
    <text evidence="11">The sequence shown here is derived from an EMBL/GenBank/DDBJ whole genome shotgun (WGS) entry which is preliminary data.</text>
</comment>
<keyword evidence="5" id="KW-0067">ATP-binding</keyword>
<dbReference type="PROSITE" id="PS00455">
    <property type="entry name" value="AMP_BINDING"/>
    <property type="match status" value="1"/>
</dbReference>
<keyword evidence="9" id="KW-1133">Transmembrane helix</keyword>
<evidence type="ECO:0000256" key="4">
    <source>
        <dbReference type="ARBA" id="ARBA00022832"/>
    </source>
</evidence>
<accession>A0A9Q0M477</accession>
<dbReference type="GO" id="GO:0035336">
    <property type="term" value="P:long-chain fatty-acyl-CoA metabolic process"/>
    <property type="evidence" value="ECO:0007669"/>
    <property type="project" value="TreeGrafter"/>
</dbReference>
<protein>
    <recommendedName>
        <fullName evidence="6">long-chain-fatty-acid--CoA ligase</fullName>
        <ecNumber evidence="6">6.2.1.3</ecNumber>
    </recommendedName>
</protein>
<dbReference type="Proteomes" id="UP001142055">
    <property type="component" value="Chromosome 2"/>
</dbReference>
<feature type="transmembrane region" description="Helical" evidence="9">
    <location>
        <begin position="107"/>
        <end position="129"/>
    </location>
</feature>
<evidence type="ECO:0000256" key="5">
    <source>
        <dbReference type="ARBA" id="ARBA00022840"/>
    </source>
</evidence>
<dbReference type="InterPro" id="IPR042099">
    <property type="entry name" value="ANL_N_sf"/>
</dbReference>
<evidence type="ECO:0000256" key="7">
    <source>
        <dbReference type="ARBA" id="ARBA00036813"/>
    </source>
</evidence>
<dbReference type="Gene3D" id="3.40.50.12780">
    <property type="entry name" value="N-terminal domain of ligase-like"/>
    <property type="match status" value="1"/>
</dbReference>
<dbReference type="GO" id="GO:0005811">
    <property type="term" value="C:lipid droplet"/>
    <property type="evidence" value="ECO:0007669"/>
    <property type="project" value="TreeGrafter"/>
</dbReference>
<keyword evidence="12" id="KW-1185">Reference proteome</keyword>
<feature type="domain" description="AMP-dependent synthetase/ligase" evidence="10">
    <location>
        <begin position="229"/>
        <end position="659"/>
    </location>
</feature>
<evidence type="ECO:0000256" key="1">
    <source>
        <dbReference type="ARBA" id="ARBA00006432"/>
    </source>
</evidence>
<keyword evidence="2" id="KW-0436">Ligase</keyword>
<dbReference type="InterPro" id="IPR000873">
    <property type="entry name" value="AMP-dep_synth/lig_dom"/>
</dbReference>
<dbReference type="OMA" id="HIFEATC"/>
<keyword evidence="9" id="KW-0812">Transmembrane</keyword>
<dbReference type="GO" id="GO:0005524">
    <property type="term" value="F:ATP binding"/>
    <property type="evidence" value="ECO:0007669"/>
    <property type="project" value="UniProtKB-KW"/>
</dbReference>
<dbReference type="EC" id="6.2.1.3" evidence="6"/>
<dbReference type="Pfam" id="PF00501">
    <property type="entry name" value="AMP-binding"/>
    <property type="match status" value="1"/>
</dbReference>